<dbReference type="EMBL" id="CP011367">
    <property type="protein sequence ID" value="AKJ95276.1"/>
    <property type="molecule type" value="Genomic_DNA"/>
</dbReference>
<dbReference type="PATRIC" id="fig|106634.4.peg.1601"/>
<dbReference type="PANTHER" id="PTHR23150">
    <property type="entry name" value="SULFATASE MODIFYING FACTOR 1, 2"/>
    <property type="match status" value="1"/>
</dbReference>
<evidence type="ECO:0000256" key="2">
    <source>
        <dbReference type="ARBA" id="ARBA00023004"/>
    </source>
</evidence>
<dbReference type="Pfam" id="PF12867">
    <property type="entry name" value="DinB_2"/>
    <property type="match status" value="1"/>
</dbReference>
<keyword evidence="1" id="KW-0560">Oxidoreductase</keyword>
<feature type="domain" description="DinB-like" evidence="5">
    <location>
        <begin position="23"/>
        <end position="150"/>
    </location>
</feature>
<dbReference type="Proteomes" id="UP000064201">
    <property type="component" value="Chromosome"/>
</dbReference>
<dbReference type="AlphaFoldDB" id="A0A0G3G8X8"/>
<evidence type="ECO:0000256" key="3">
    <source>
        <dbReference type="ARBA" id="ARBA00037882"/>
    </source>
</evidence>
<organism evidence="6 7">
    <name type="scientific">Thioalkalivibrio versutus</name>
    <dbReference type="NCBI Taxonomy" id="106634"/>
    <lineage>
        <taxon>Bacteria</taxon>
        <taxon>Pseudomonadati</taxon>
        <taxon>Pseudomonadota</taxon>
        <taxon>Gammaproteobacteria</taxon>
        <taxon>Chromatiales</taxon>
        <taxon>Ectothiorhodospiraceae</taxon>
        <taxon>Thioalkalivibrio</taxon>
    </lineage>
</organism>
<dbReference type="InterPro" id="IPR005532">
    <property type="entry name" value="SUMF_dom"/>
</dbReference>
<accession>A0A0G3G8X8</accession>
<evidence type="ECO:0000259" key="5">
    <source>
        <dbReference type="Pfam" id="PF12867"/>
    </source>
</evidence>
<dbReference type="RefSeq" id="WP_047251280.1">
    <property type="nucleotide sequence ID" value="NZ_CP011367.1"/>
</dbReference>
<keyword evidence="2" id="KW-0408">Iron</keyword>
<dbReference type="OrthoDB" id="9768004at2"/>
<dbReference type="SUPFAM" id="SSF109854">
    <property type="entry name" value="DinB/YfiT-like putative metalloenzymes"/>
    <property type="match status" value="1"/>
</dbReference>
<sequence>MNAAHPQPSASPHPSDLLDCLATQHDRLNTALESTPGNEWRNQYHPDLSPIGWHYAHCHFIEAVWLHERILGEPPPDRRDWHDLYFPEQSPKWRRGGRLPTRASLLEWGQASQQHHLDLLHNHPAVRRHPLLERDYLTGFLAQHHAMHLESLEQVRWFARLHRPAPPRTQEPKPALAAGGDWIECPGGEHVSGSDAATAFDNERGLHPVRLAPHTIRSHPVSNAEIAAFIEAGGYRPGPHWDPPGRTWLEQTGIAAPLGWWKLPDGTRVQTLPHGTQALDPHAPAVGLSWFEASAYARWVGARLPHEHEWEHAAQAGRLRATGQVWEWCGNTFQPYPGFQPFPYKEYSLPWFDGEHYVLRGGSAWSDPLLTRSTMRNFFTPEKRHVFAGLRLARNL</sequence>
<evidence type="ECO:0000313" key="6">
    <source>
        <dbReference type="EMBL" id="AKJ95276.1"/>
    </source>
</evidence>
<dbReference type="Gene3D" id="3.90.1580.10">
    <property type="entry name" value="paralog of FGE (formylglycine-generating enzyme)"/>
    <property type="match status" value="2"/>
</dbReference>
<gene>
    <name evidence="6" type="ORF">TVD_07845</name>
</gene>
<feature type="domain" description="Sulfatase-modifying factor enzyme-like" evidence="4">
    <location>
        <begin position="181"/>
        <end position="320"/>
    </location>
</feature>
<proteinExistence type="predicted"/>
<feature type="domain" description="Sulfatase-modifying factor enzyme-like" evidence="4">
    <location>
        <begin position="322"/>
        <end position="394"/>
    </location>
</feature>
<dbReference type="KEGG" id="tvr:TVD_07845"/>
<evidence type="ECO:0000259" key="4">
    <source>
        <dbReference type="Pfam" id="PF03781"/>
    </source>
</evidence>
<dbReference type="InterPro" id="IPR034660">
    <property type="entry name" value="DinB/YfiT-like"/>
</dbReference>
<dbReference type="InterPro" id="IPR051043">
    <property type="entry name" value="Sulfatase_Mod_Factor_Kinase"/>
</dbReference>
<dbReference type="STRING" id="106634.TVD_07845"/>
<reference evidence="6 7" key="1">
    <citation type="submission" date="2015-04" db="EMBL/GenBank/DDBJ databases">
        <title>Complete Sequence for the Genome of the Thioalkalivibrio versutus D301.</title>
        <authorList>
            <person name="Mu T."/>
            <person name="Zhou J."/>
            <person name="Xu X."/>
        </authorList>
    </citation>
    <scope>NUCLEOTIDE SEQUENCE [LARGE SCALE GENOMIC DNA]</scope>
    <source>
        <strain evidence="6 7">D301</strain>
    </source>
</reference>
<evidence type="ECO:0000256" key="1">
    <source>
        <dbReference type="ARBA" id="ARBA00023002"/>
    </source>
</evidence>
<dbReference type="InterPro" id="IPR024775">
    <property type="entry name" value="DinB-like"/>
</dbReference>
<dbReference type="Pfam" id="PF03781">
    <property type="entry name" value="FGE-sulfatase"/>
    <property type="match status" value="2"/>
</dbReference>
<keyword evidence="7" id="KW-1185">Reference proteome</keyword>
<dbReference type="InterPro" id="IPR042095">
    <property type="entry name" value="SUMF_sf"/>
</dbReference>
<dbReference type="InterPro" id="IPR016187">
    <property type="entry name" value="CTDL_fold"/>
</dbReference>
<comment type="pathway">
    <text evidence="3">Amino-acid biosynthesis; ergothioneine biosynthesis.</text>
</comment>
<name>A0A0G3G8X8_9GAMM</name>
<dbReference type="SUPFAM" id="SSF56436">
    <property type="entry name" value="C-type lectin-like"/>
    <property type="match status" value="1"/>
</dbReference>
<evidence type="ECO:0000313" key="7">
    <source>
        <dbReference type="Proteomes" id="UP000064201"/>
    </source>
</evidence>
<protein>
    <recommendedName>
        <fullName evidence="8">Ergothioneine biosynthesis protein EgtB</fullName>
    </recommendedName>
</protein>
<dbReference type="Gene3D" id="1.20.120.450">
    <property type="entry name" value="dinb family like domain"/>
    <property type="match status" value="1"/>
</dbReference>
<evidence type="ECO:0008006" key="8">
    <source>
        <dbReference type="Google" id="ProtNLM"/>
    </source>
</evidence>